<keyword evidence="3" id="KW-1003">Cell membrane</keyword>
<dbReference type="GO" id="GO:0005886">
    <property type="term" value="C:plasma membrane"/>
    <property type="evidence" value="ECO:0007669"/>
    <property type="project" value="UniProtKB-SubCell"/>
</dbReference>
<dbReference type="NCBIfam" id="TIGR03923">
    <property type="entry name" value="T7SS_EccE"/>
    <property type="match status" value="1"/>
</dbReference>
<name>A0A561WBA5_ACTTI</name>
<dbReference type="RefSeq" id="WP_122979800.1">
    <property type="nucleotide sequence ID" value="NZ_BOMX01000116.1"/>
</dbReference>
<feature type="compositionally biased region" description="Low complexity" evidence="7">
    <location>
        <begin position="15"/>
        <end position="24"/>
    </location>
</feature>
<evidence type="ECO:0000256" key="1">
    <source>
        <dbReference type="ARBA" id="ARBA00004236"/>
    </source>
</evidence>
<evidence type="ECO:0000313" key="11">
    <source>
        <dbReference type="Proteomes" id="UP000320239"/>
    </source>
</evidence>
<dbReference type="EMBL" id="VIWY01000003">
    <property type="protein sequence ID" value="TWG21133.1"/>
    <property type="molecule type" value="Genomic_DNA"/>
</dbReference>
<gene>
    <name evidence="10" type="ORF">FHX34_103663</name>
</gene>
<keyword evidence="5 8" id="KW-1133">Transmembrane helix</keyword>
<dbReference type="InterPro" id="IPR050051">
    <property type="entry name" value="EccE_dom"/>
</dbReference>
<evidence type="ECO:0000256" key="5">
    <source>
        <dbReference type="ARBA" id="ARBA00022989"/>
    </source>
</evidence>
<feature type="region of interest" description="Disordered" evidence="7">
    <location>
        <begin position="1"/>
        <end position="27"/>
    </location>
</feature>
<dbReference type="AlphaFoldDB" id="A0A561WBA5"/>
<dbReference type="Pfam" id="PF11203">
    <property type="entry name" value="EccE"/>
    <property type="match status" value="1"/>
</dbReference>
<evidence type="ECO:0000313" key="10">
    <source>
        <dbReference type="EMBL" id="TWG21133.1"/>
    </source>
</evidence>
<accession>A0A561WBA5</accession>
<dbReference type="Proteomes" id="UP000320239">
    <property type="component" value="Unassembled WGS sequence"/>
</dbReference>
<reference evidence="10 11" key="1">
    <citation type="submission" date="2019-06" db="EMBL/GenBank/DDBJ databases">
        <title>Sequencing the genomes of 1000 actinobacteria strains.</title>
        <authorList>
            <person name="Klenk H.-P."/>
        </authorList>
    </citation>
    <scope>NUCLEOTIDE SEQUENCE [LARGE SCALE GENOMIC DNA]</scope>
    <source>
        <strain evidence="10 11">DSM 43866</strain>
    </source>
</reference>
<evidence type="ECO:0000256" key="4">
    <source>
        <dbReference type="ARBA" id="ARBA00022692"/>
    </source>
</evidence>
<sequence>MTTMTQAQPARGSDPAPAAGPVAAPRRRSGRIGGLYVGQLVALEVAALAVALSLGRPVWIVAVVGTASALALGAAFARRHGRWWFEHLLVNRRFKRRVRRSAVAARSRTRSVPAPLAALAPDLRIAQITDRGHQVGIGQDGEGFFVAMSVSLPRPAPHALPVPVLERLAAVTTGGNPASALQIVVHTVPGPSALLHRSAPAVQSYLELLNGESVPATRQIWVVVRLDPRDARAAAAARGGGIDGVHRALTAFAGRVGKALRGGGVDYRVLDAAGLTAAIATAAGLTGTATPQEEWERWVSGESGHLVYALTGLPPRSLSALLQEIAQPPLTSTTVAVRMAPAPEGALALSGVLRIAAPPDGLEQVGGWVRGRADQIGVTMHRLDGQQAVGVYAAAPTAAETL</sequence>
<evidence type="ECO:0000256" key="3">
    <source>
        <dbReference type="ARBA" id="ARBA00022475"/>
    </source>
</evidence>
<keyword evidence="11" id="KW-1185">Reference proteome</keyword>
<evidence type="ECO:0000256" key="8">
    <source>
        <dbReference type="SAM" id="Phobius"/>
    </source>
</evidence>
<dbReference type="OrthoDB" id="4152590at2"/>
<dbReference type="InterPro" id="IPR021368">
    <property type="entry name" value="T7SS_EccE"/>
</dbReference>
<evidence type="ECO:0000259" key="9">
    <source>
        <dbReference type="Pfam" id="PF11203"/>
    </source>
</evidence>
<evidence type="ECO:0000256" key="7">
    <source>
        <dbReference type="SAM" id="MobiDB-lite"/>
    </source>
</evidence>
<comment type="similarity">
    <text evidence="2">Belongs to the EccE family.</text>
</comment>
<feature type="transmembrane region" description="Helical" evidence="8">
    <location>
        <begin position="58"/>
        <end position="77"/>
    </location>
</feature>
<keyword evidence="6 8" id="KW-0472">Membrane</keyword>
<keyword evidence="4 8" id="KW-0812">Transmembrane</keyword>
<organism evidence="10 11">
    <name type="scientific">Actinoplanes teichomyceticus</name>
    <dbReference type="NCBI Taxonomy" id="1867"/>
    <lineage>
        <taxon>Bacteria</taxon>
        <taxon>Bacillati</taxon>
        <taxon>Actinomycetota</taxon>
        <taxon>Actinomycetes</taxon>
        <taxon>Micromonosporales</taxon>
        <taxon>Micromonosporaceae</taxon>
        <taxon>Actinoplanes</taxon>
    </lineage>
</organism>
<proteinExistence type="inferred from homology"/>
<comment type="caution">
    <text evidence="10">The sequence shown here is derived from an EMBL/GenBank/DDBJ whole genome shotgun (WGS) entry which is preliminary data.</text>
</comment>
<feature type="transmembrane region" description="Helical" evidence="8">
    <location>
        <begin position="34"/>
        <end position="52"/>
    </location>
</feature>
<comment type="subcellular location">
    <subcellularLocation>
        <location evidence="1">Cell membrane</location>
    </subcellularLocation>
</comment>
<evidence type="ECO:0000256" key="6">
    <source>
        <dbReference type="ARBA" id="ARBA00023136"/>
    </source>
</evidence>
<protein>
    <submittedName>
        <fullName evidence="10">Type VII secretion protein EccE</fullName>
    </submittedName>
</protein>
<feature type="domain" description="Type VII secretion system protein EccE" evidence="9">
    <location>
        <begin position="215"/>
        <end position="309"/>
    </location>
</feature>
<evidence type="ECO:0000256" key="2">
    <source>
        <dbReference type="ARBA" id="ARBA00007759"/>
    </source>
</evidence>